<keyword evidence="2" id="KW-1185">Reference proteome</keyword>
<keyword evidence="1" id="KW-0560">Oxidoreductase</keyword>
<protein>
    <submittedName>
        <fullName evidence="1">Aldehyde dehydrogenase 3 member B1</fullName>
        <ecNumber evidence="1">1.2.1.-</ecNumber>
    </submittedName>
</protein>
<evidence type="ECO:0000313" key="1">
    <source>
        <dbReference type="EMBL" id="KAJ9068422.1"/>
    </source>
</evidence>
<gene>
    <name evidence="1" type="primary">ALDH3B1_2</name>
    <name evidence="1" type="ORF">DSO57_1028834</name>
</gene>
<dbReference type="EC" id="1.2.1.-" evidence="1"/>
<evidence type="ECO:0000313" key="2">
    <source>
        <dbReference type="Proteomes" id="UP001165960"/>
    </source>
</evidence>
<sequence length="536" mass="59489">MVCSDMADNQVSAYANGIPVKFTRIPDVVLPEYVDSTETQVLESHKRLAQFWASGATRSQAYRKKQLMSLRKAIIDNFSIIVEALVRDFKSPGEAIMEVHMCLQEIVSMIENLDTWTSPQQAPLPLAFAHDTAEIHYEPYGVLLNIAPWNFPFDLCLAPLVGAIAAGNCCIVKPSEISTNTAAVIRYLIERLDSECVACFLGGVDLTTFILRQKWDFIVYTGGGNVGQIVMSAASKHLTPVCLELGGKTPAIVDDKTCDLKTTARRLAWGKFFNCGQVCIAVDYVICHPRIKETLVELISEEFDRLVMAQRDSYTRVVSKEHTARIAKLLPDQDSPSTYGTIVYGGDYNIEDRYFQPTIVTGLDPHKAPLMQTEIFGPIMPIIEMDSIDEAIAYIKSKDKPLSMYVFSEDSDFINKLNTGISSGSICINDVIMSYLVRSLPFGGVGASGINGYHGKHSIELFSHKKALYRANFSKMLDPIVAVRYPPIQEEKLVSLCFSNVHYPLEPSPNMITSFINTVCASFKTIGTFTRVVCGF</sequence>
<dbReference type="EMBL" id="QTSX02003736">
    <property type="protein sequence ID" value="KAJ9068422.1"/>
    <property type="molecule type" value="Genomic_DNA"/>
</dbReference>
<dbReference type="Proteomes" id="UP001165960">
    <property type="component" value="Unassembled WGS sequence"/>
</dbReference>
<reference evidence="1" key="1">
    <citation type="submission" date="2022-04" db="EMBL/GenBank/DDBJ databases">
        <title>Genome of the entomopathogenic fungus Entomophthora muscae.</title>
        <authorList>
            <person name="Elya C."/>
            <person name="Lovett B.R."/>
            <person name="Lee E."/>
            <person name="Macias A.M."/>
            <person name="Hajek A.E."/>
            <person name="De Bivort B.L."/>
            <person name="Kasson M.T."/>
            <person name="De Fine Licht H.H."/>
            <person name="Stajich J.E."/>
        </authorList>
    </citation>
    <scope>NUCLEOTIDE SEQUENCE</scope>
    <source>
        <strain evidence="1">Berkeley</strain>
    </source>
</reference>
<accession>A0ACC2T1E0</accession>
<proteinExistence type="predicted"/>
<comment type="caution">
    <text evidence="1">The sequence shown here is derived from an EMBL/GenBank/DDBJ whole genome shotgun (WGS) entry which is preliminary data.</text>
</comment>
<organism evidence="1 2">
    <name type="scientific">Entomophthora muscae</name>
    <dbReference type="NCBI Taxonomy" id="34485"/>
    <lineage>
        <taxon>Eukaryota</taxon>
        <taxon>Fungi</taxon>
        <taxon>Fungi incertae sedis</taxon>
        <taxon>Zoopagomycota</taxon>
        <taxon>Entomophthoromycotina</taxon>
        <taxon>Entomophthoromycetes</taxon>
        <taxon>Entomophthorales</taxon>
        <taxon>Entomophthoraceae</taxon>
        <taxon>Entomophthora</taxon>
    </lineage>
</organism>
<name>A0ACC2T1E0_9FUNG</name>